<dbReference type="Proteomes" id="UP000010931">
    <property type="component" value="Unassembled WGS sequence"/>
</dbReference>
<feature type="non-terminal residue" evidence="2">
    <location>
        <position position="25"/>
    </location>
</feature>
<dbReference type="AlphaFoldDB" id="L7FFW5"/>
<evidence type="ECO:0000256" key="1">
    <source>
        <dbReference type="SAM" id="MobiDB-lite"/>
    </source>
</evidence>
<feature type="compositionally biased region" description="Polar residues" evidence="1">
    <location>
        <begin position="16"/>
        <end position="25"/>
    </location>
</feature>
<sequence length="25" mass="2562">MPPGVTPGSCWVPDTVTPSASDRFG</sequence>
<protein>
    <submittedName>
        <fullName evidence="2">Uncharacterized protein</fullName>
    </submittedName>
</protein>
<feature type="region of interest" description="Disordered" evidence="1">
    <location>
        <begin position="1"/>
        <end position="25"/>
    </location>
</feature>
<keyword evidence="3" id="KW-1185">Reference proteome</keyword>
<accession>L7FFW5</accession>
<organism evidence="2 3">
    <name type="scientific">Streptomyces turgidiscabies (strain Car8)</name>
    <dbReference type="NCBI Taxonomy" id="698760"/>
    <lineage>
        <taxon>Bacteria</taxon>
        <taxon>Bacillati</taxon>
        <taxon>Actinomycetota</taxon>
        <taxon>Actinomycetes</taxon>
        <taxon>Kitasatosporales</taxon>
        <taxon>Streptomycetaceae</taxon>
        <taxon>Streptomyces</taxon>
    </lineage>
</organism>
<evidence type="ECO:0000313" key="3">
    <source>
        <dbReference type="Proteomes" id="UP000010931"/>
    </source>
</evidence>
<comment type="caution">
    <text evidence="2">The sequence shown here is derived from an EMBL/GenBank/DDBJ whole genome shotgun (WGS) entry which is preliminary data.</text>
</comment>
<proteinExistence type="predicted"/>
<dbReference type="EMBL" id="AEJB01000101">
    <property type="protein sequence ID" value="ELP70217.1"/>
    <property type="molecule type" value="Genomic_DNA"/>
</dbReference>
<evidence type="ECO:0000313" key="2">
    <source>
        <dbReference type="EMBL" id="ELP70217.1"/>
    </source>
</evidence>
<reference evidence="2 3" key="1">
    <citation type="journal article" date="2011" name="Plasmid">
        <title>Streptomyces turgidiscabies Car8 contains a modular pathogenicity island that shares virulence genes with other actinobacterial plant pathogens.</title>
        <authorList>
            <person name="Huguet-Tapia J.C."/>
            <person name="Badger J.H."/>
            <person name="Loria R."/>
            <person name="Pettis G.S."/>
        </authorList>
    </citation>
    <scope>NUCLEOTIDE SEQUENCE [LARGE SCALE GENOMIC DNA]</scope>
    <source>
        <strain evidence="2 3">Car8</strain>
    </source>
</reference>
<name>L7FFW5_STRT8</name>
<gene>
    <name evidence="2" type="ORF">STRTUCAR8_04411</name>
</gene>